<keyword evidence="7 8" id="KW-0234">DNA repair</keyword>
<feature type="domain" description="Uracil-DNA glycosylase-like" evidence="11">
    <location>
        <begin position="53"/>
        <end position="212"/>
    </location>
</feature>
<evidence type="ECO:0000256" key="6">
    <source>
        <dbReference type="ARBA" id="ARBA00022801"/>
    </source>
</evidence>
<evidence type="ECO:0000256" key="1">
    <source>
        <dbReference type="ARBA" id="ARBA00001400"/>
    </source>
</evidence>
<comment type="catalytic activity">
    <reaction evidence="1 8 10">
        <text>Hydrolyzes single-stranded DNA or mismatched double-stranded DNA and polynucleotides, releasing free uracil.</text>
        <dbReference type="EC" id="3.2.2.27"/>
    </reaction>
</comment>
<dbReference type="RefSeq" id="WP_014582564.1">
    <property type="nucleotide sequence ID" value="NC_019552.1"/>
</dbReference>
<evidence type="ECO:0000313" key="13">
    <source>
        <dbReference type="Proteomes" id="UP000009399"/>
    </source>
</evidence>
<dbReference type="EMBL" id="CP003914">
    <property type="protein sequence ID" value="AFX74160.1"/>
    <property type="molecule type" value="Genomic_DNA"/>
</dbReference>
<dbReference type="SMART" id="SM00987">
    <property type="entry name" value="UreE_C"/>
    <property type="match status" value="1"/>
</dbReference>
<dbReference type="Pfam" id="PF03167">
    <property type="entry name" value="UDG"/>
    <property type="match status" value="1"/>
</dbReference>
<dbReference type="SUPFAM" id="SSF52141">
    <property type="entry name" value="Uracil-DNA glycosylase-like"/>
    <property type="match status" value="1"/>
</dbReference>
<gene>
    <name evidence="8" type="primary">ung</name>
    <name evidence="12" type="ORF">MOS_231</name>
</gene>
<dbReference type="SMART" id="SM00986">
    <property type="entry name" value="UDG"/>
    <property type="match status" value="1"/>
</dbReference>
<evidence type="ECO:0000256" key="5">
    <source>
        <dbReference type="ARBA" id="ARBA00022763"/>
    </source>
</evidence>
<dbReference type="PANTHER" id="PTHR11264">
    <property type="entry name" value="URACIL-DNA GLYCOSYLASE"/>
    <property type="match status" value="1"/>
</dbReference>
<dbReference type="InterPro" id="IPR002043">
    <property type="entry name" value="UDG_fam1"/>
</dbReference>
<dbReference type="CDD" id="cd10027">
    <property type="entry name" value="UDG-F1-like"/>
    <property type="match status" value="1"/>
</dbReference>
<comment type="function">
    <text evidence="2 8 10">Excises uracil residues from the DNA which can arise as a result of misincorporation of dUMP residues by DNA polymerase or due to deamination of cytosine.</text>
</comment>
<protein>
    <recommendedName>
        <fullName evidence="4 8">Uracil-DNA glycosylase</fullName>
        <shortName evidence="8">UDG</shortName>
        <ecNumber evidence="4 8">3.2.2.27</ecNumber>
    </recommendedName>
</protein>
<dbReference type="GO" id="GO:0097510">
    <property type="term" value="P:base-excision repair, AP site formation via deaminated base removal"/>
    <property type="evidence" value="ECO:0007669"/>
    <property type="project" value="TreeGrafter"/>
</dbReference>
<evidence type="ECO:0000256" key="2">
    <source>
        <dbReference type="ARBA" id="ARBA00002631"/>
    </source>
</evidence>
<evidence type="ECO:0000256" key="4">
    <source>
        <dbReference type="ARBA" id="ARBA00012030"/>
    </source>
</evidence>
<dbReference type="EC" id="3.2.2.27" evidence="4 8"/>
<dbReference type="GO" id="GO:0004844">
    <property type="term" value="F:uracil DNA N-glycosylase activity"/>
    <property type="evidence" value="ECO:0007669"/>
    <property type="project" value="UniProtKB-UniRule"/>
</dbReference>
<keyword evidence="5 8" id="KW-0227">DNA damage</keyword>
<dbReference type="PANTHER" id="PTHR11264:SF0">
    <property type="entry name" value="URACIL-DNA GLYCOSYLASE"/>
    <property type="match status" value="1"/>
</dbReference>
<evidence type="ECO:0000313" key="12">
    <source>
        <dbReference type="EMBL" id="AFX74160.1"/>
    </source>
</evidence>
<dbReference type="AlphaFoldDB" id="A0AAI8AMI2"/>
<feature type="active site" description="Proton acceptor" evidence="8 9">
    <location>
        <position position="68"/>
    </location>
</feature>
<comment type="subcellular location">
    <subcellularLocation>
        <location evidence="8">Cytoplasm</location>
    </subcellularLocation>
</comment>
<evidence type="ECO:0000259" key="11">
    <source>
        <dbReference type="SMART" id="SM00986"/>
    </source>
</evidence>
<dbReference type="Proteomes" id="UP000009399">
    <property type="component" value="Chromosome"/>
</dbReference>
<evidence type="ECO:0000256" key="3">
    <source>
        <dbReference type="ARBA" id="ARBA00008184"/>
    </source>
</evidence>
<keyword evidence="8" id="KW-0963">Cytoplasm</keyword>
<dbReference type="NCBIfam" id="TIGR00628">
    <property type="entry name" value="ung"/>
    <property type="match status" value="1"/>
</dbReference>
<dbReference type="HAMAP" id="MF_00148">
    <property type="entry name" value="UDG"/>
    <property type="match status" value="1"/>
</dbReference>
<reference evidence="12 13" key="1">
    <citation type="journal article" date="2013" name="Genome Announc.">
        <title>Complete Genome Sequence of Mycoplasma hyorhinis Strain SK76.</title>
        <authorList>
            <person name="Goodison S."/>
            <person name="Urquidi V."/>
            <person name="Kumar D."/>
            <person name="Reyes L."/>
            <person name="Rosser C.J."/>
        </authorList>
    </citation>
    <scope>NUCLEOTIDE SEQUENCE [LARGE SCALE GENOMIC DNA]</scope>
    <source>
        <strain evidence="12 13">SK76</strain>
    </source>
</reference>
<sequence length="224" mass="26236">MNTKTNNKLVDFASFLKQEQDKEYFKNINKQLNLEYKNYQIYPQKEDLFKSIKLCDFNNLKVVIVGQDPYHGANQADGLAFSTKNKILPPSLKNIFKEIKKDYPSFNKQDGNLENWAKQGILLQNVVLSVRESQPSSHYFLNWDIFSLNLFKFICQHKKDIVFILLGKKAQSIAEQLDLSKQKVFNLSHPSPFSYRISFENSQIFKKINIFLLSINKEVINWNV</sequence>
<organism evidence="12 13">
    <name type="scientific">Mesomycoplasma hyorhinis SK76</name>
    <dbReference type="NCBI Taxonomy" id="1118964"/>
    <lineage>
        <taxon>Bacteria</taxon>
        <taxon>Bacillati</taxon>
        <taxon>Mycoplasmatota</taxon>
        <taxon>Mycoplasmoidales</taxon>
        <taxon>Metamycoplasmataceae</taxon>
        <taxon>Mesomycoplasma</taxon>
    </lineage>
</organism>
<proteinExistence type="inferred from homology"/>
<dbReference type="NCBIfam" id="NF003592">
    <property type="entry name" value="PRK05254.1-5"/>
    <property type="match status" value="1"/>
</dbReference>
<keyword evidence="6 8" id="KW-0378">Hydrolase</keyword>
<dbReference type="InterPro" id="IPR036895">
    <property type="entry name" value="Uracil-DNA_glycosylase-like_sf"/>
</dbReference>
<evidence type="ECO:0000256" key="10">
    <source>
        <dbReference type="RuleBase" id="RU003780"/>
    </source>
</evidence>
<evidence type="ECO:0000256" key="9">
    <source>
        <dbReference type="PROSITE-ProRule" id="PRU10072"/>
    </source>
</evidence>
<accession>A0AAI8AMI2</accession>
<dbReference type="InterPro" id="IPR005122">
    <property type="entry name" value="Uracil-DNA_glycosylase-like"/>
</dbReference>
<evidence type="ECO:0000256" key="7">
    <source>
        <dbReference type="ARBA" id="ARBA00023204"/>
    </source>
</evidence>
<evidence type="ECO:0000256" key="8">
    <source>
        <dbReference type="HAMAP-Rule" id="MF_00148"/>
    </source>
</evidence>
<dbReference type="PROSITE" id="PS00130">
    <property type="entry name" value="U_DNA_GLYCOSYLASE"/>
    <property type="match status" value="1"/>
</dbReference>
<dbReference type="Gene3D" id="3.40.470.10">
    <property type="entry name" value="Uracil-DNA glycosylase-like domain"/>
    <property type="match status" value="1"/>
</dbReference>
<comment type="similarity">
    <text evidence="3 8 10">Belongs to the uracil-DNA glycosylase (UDG) superfamily. UNG family.</text>
</comment>
<dbReference type="KEGG" id="mhs:MOS_231"/>
<name>A0AAI8AMI2_MESHY</name>
<dbReference type="GO" id="GO:0005737">
    <property type="term" value="C:cytoplasm"/>
    <property type="evidence" value="ECO:0007669"/>
    <property type="project" value="UniProtKB-SubCell"/>
</dbReference>
<dbReference type="InterPro" id="IPR018085">
    <property type="entry name" value="Ura-DNA_Glyclase_AS"/>
</dbReference>